<evidence type="ECO:0000256" key="9">
    <source>
        <dbReference type="ARBA" id="ARBA00049940"/>
    </source>
</evidence>
<sequence>MPSPPVDPDVDLHDPRQRAELPRAPWATLGAISAGGMLGALARHGLSTAFPNGPGEFPWGIFWVNVSGCLLIGVLMVLITEVRPAHPLVRPFLGVGVLGGFTTFSTYAVDVQRAVEHGAPRVGLAYLALTLAAALAAVLAGVRLTRALTRRRAPEDAA</sequence>
<dbReference type="InterPro" id="IPR003691">
    <property type="entry name" value="FluC"/>
</dbReference>
<comment type="subcellular location">
    <subcellularLocation>
        <location evidence="1 10">Cell membrane</location>
        <topology evidence="1 10">Multi-pass membrane protein</topology>
    </subcellularLocation>
</comment>
<proteinExistence type="inferred from homology"/>
<keyword evidence="10" id="KW-0406">Ion transport</keyword>
<keyword evidence="10" id="KW-0915">Sodium</keyword>
<dbReference type="InterPro" id="IPR036259">
    <property type="entry name" value="MFS_trans_sf"/>
</dbReference>
<evidence type="ECO:0000256" key="4">
    <source>
        <dbReference type="ARBA" id="ARBA00022989"/>
    </source>
</evidence>
<evidence type="ECO:0000256" key="2">
    <source>
        <dbReference type="ARBA" id="ARBA00022475"/>
    </source>
</evidence>
<keyword evidence="3 10" id="KW-0812">Transmembrane</keyword>
<keyword evidence="2 10" id="KW-1003">Cell membrane</keyword>
<keyword evidence="5 10" id="KW-0472">Membrane</keyword>
<comment type="similarity">
    <text evidence="7 10">Belongs to the fluoride channel Fluc/FEX (TC 1.A.43) family.</text>
</comment>
<organism evidence="11 12">
    <name type="scientific">Actinomadura geliboluensis</name>
    <dbReference type="NCBI Taxonomy" id="882440"/>
    <lineage>
        <taxon>Bacteria</taxon>
        <taxon>Bacillati</taxon>
        <taxon>Actinomycetota</taxon>
        <taxon>Actinomycetes</taxon>
        <taxon>Streptosporangiales</taxon>
        <taxon>Thermomonosporaceae</taxon>
        <taxon>Actinomadura</taxon>
    </lineage>
</organism>
<dbReference type="OrthoDB" id="4408652at2"/>
<evidence type="ECO:0000256" key="1">
    <source>
        <dbReference type="ARBA" id="ARBA00004651"/>
    </source>
</evidence>
<dbReference type="PANTHER" id="PTHR28259:SF1">
    <property type="entry name" value="FLUORIDE EXPORT PROTEIN 1-RELATED"/>
    <property type="match status" value="1"/>
</dbReference>
<evidence type="ECO:0000256" key="3">
    <source>
        <dbReference type="ARBA" id="ARBA00022692"/>
    </source>
</evidence>
<dbReference type="GO" id="GO:0005886">
    <property type="term" value="C:plasma membrane"/>
    <property type="evidence" value="ECO:0007669"/>
    <property type="project" value="UniProtKB-SubCell"/>
</dbReference>
<evidence type="ECO:0000256" key="10">
    <source>
        <dbReference type="HAMAP-Rule" id="MF_00454"/>
    </source>
</evidence>
<dbReference type="GO" id="GO:0140114">
    <property type="term" value="P:cellular detoxification of fluoride"/>
    <property type="evidence" value="ECO:0007669"/>
    <property type="project" value="UniProtKB-UniRule"/>
</dbReference>
<dbReference type="GO" id="GO:0046872">
    <property type="term" value="F:metal ion binding"/>
    <property type="evidence" value="ECO:0007669"/>
    <property type="project" value="UniProtKB-KW"/>
</dbReference>
<feature type="transmembrane region" description="Helical" evidence="10">
    <location>
        <begin position="91"/>
        <end position="109"/>
    </location>
</feature>
<feature type="binding site" evidence="10">
    <location>
        <position position="99"/>
    </location>
    <ligand>
        <name>Na(+)</name>
        <dbReference type="ChEBI" id="CHEBI:29101"/>
        <note>structural</note>
    </ligand>
</feature>
<dbReference type="EMBL" id="VCKZ01000210">
    <property type="protein sequence ID" value="TMR34203.1"/>
    <property type="molecule type" value="Genomic_DNA"/>
</dbReference>
<dbReference type="PANTHER" id="PTHR28259">
    <property type="entry name" value="FLUORIDE EXPORT PROTEIN 1-RELATED"/>
    <property type="match status" value="1"/>
</dbReference>
<evidence type="ECO:0000256" key="8">
    <source>
        <dbReference type="ARBA" id="ARBA00035585"/>
    </source>
</evidence>
<reference evidence="11 12" key="1">
    <citation type="submission" date="2019-05" db="EMBL/GenBank/DDBJ databases">
        <title>Draft genome sequence of Actinomadura geliboluensis A8036.</title>
        <authorList>
            <person name="Saricaoglu S."/>
            <person name="Isik K."/>
        </authorList>
    </citation>
    <scope>NUCLEOTIDE SEQUENCE [LARGE SCALE GENOMIC DNA]</scope>
    <source>
        <strain evidence="11 12">A8036</strain>
    </source>
</reference>
<feature type="transmembrane region" description="Helical" evidence="10">
    <location>
        <begin position="57"/>
        <end position="79"/>
    </location>
</feature>
<comment type="function">
    <text evidence="9 10">Fluoride-specific ion channel. Important for reducing fluoride concentration in the cell, thus reducing its toxicity.</text>
</comment>
<dbReference type="GO" id="GO:0062054">
    <property type="term" value="F:fluoride channel activity"/>
    <property type="evidence" value="ECO:0007669"/>
    <property type="project" value="UniProtKB-UniRule"/>
</dbReference>
<feature type="binding site" evidence="10">
    <location>
        <position position="102"/>
    </location>
    <ligand>
        <name>Na(+)</name>
        <dbReference type="ChEBI" id="CHEBI:29101"/>
        <note>structural</note>
    </ligand>
</feature>
<dbReference type="NCBIfam" id="TIGR00494">
    <property type="entry name" value="crcB"/>
    <property type="match status" value="1"/>
</dbReference>
<dbReference type="Pfam" id="PF02537">
    <property type="entry name" value="CRCB"/>
    <property type="match status" value="1"/>
</dbReference>
<dbReference type="RefSeq" id="WP_138639050.1">
    <property type="nucleotide sequence ID" value="NZ_JASWDG010000253.1"/>
</dbReference>
<evidence type="ECO:0000256" key="5">
    <source>
        <dbReference type="ARBA" id="ARBA00023136"/>
    </source>
</evidence>
<dbReference type="SUPFAM" id="SSF103473">
    <property type="entry name" value="MFS general substrate transporter"/>
    <property type="match status" value="1"/>
</dbReference>
<keyword evidence="4 10" id="KW-1133">Transmembrane helix</keyword>
<protein>
    <recommendedName>
        <fullName evidence="10">Fluoride-specific ion channel FluC</fullName>
    </recommendedName>
</protein>
<comment type="activity regulation">
    <text evidence="10">Na(+) is not transported, but it plays an essential structural role and its presence is essential for fluoride channel function.</text>
</comment>
<keyword evidence="10" id="KW-0813">Transport</keyword>
<accession>A0A5S4GMV5</accession>
<gene>
    <name evidence="10 11" type="primary">crcB</name>
    <name evidence="10" type="synonym">fluC</name>
    <name evidence="11" type="ORF">ETD96_25685</name>
</gene>
<keyword evidence="6 10" id="KW-0407">Ion channel</keyword>
<dbReference type="Proteomes" id="UP000305238">
    <property type="component" value="Unassembled WGS sequence"/>
</dbReference>
<feature type="transmembrane region" description="Helical" evidence="10">
    <location>
        <begin position="124"/>
        <end position="142"/>
    </location>
</feature>
<keyword evidence="10" id="KW-0479">Metal-binding</keyword>
<evidence type="ECO:0000313" key="12">
    <source>
        <dbReference type="Proteomes" id="UP000305238"/>
    </source>
</evidence>
<evidence type="ECO:0000256" key="6">
    <source>
        <dbReference type="ARBA" id="ARBA00023303"/>
    </source>
</evidence>
<dbReference type="AlphaFoldDB" id="A0A5S4GMV5"/>
<comment type="catalytic activity">
    <reaction evidence="8">
        <text>fluoride(in) = fluoride(out)</text>
        <dbReference type="Rhea" id="RHEA:76159"/>
        <dbReference type="ChEBI" id="CHEBI:17051"/>
    </reaction>
    <physiologicalReaction direction="left-to-right" evidence="8">
        <dbReference type="Rhea" id="RHEA:76160"/>
    </physiologicalReaction>
</comment>
<evidence type="ECO:0000313" key="11">
    <source>
        <dbReference type="EMBL" id="TMR34203.1"/>
    </source>
</evidence>
<dbReference type="HAMAP" id="MF_00454">
    <property type="entry name" value="FluC"/>
    <property type="match status" value="1"/>
</dbReference>
<evidence type="ECO:0000256" key="7">
    <source>
        <dbReference type="ARBA" id="ARBA00035120"/>
    </source>
</evidence>
<name>A0A5S4GMV5_9ACTN</name>
<keyword evidence="12" id="KW-1185">Reference proteome</keyword>
<comment type="caution">
    <text evidence="11">The sequence shown here is derived from an EMBL/GenBank/DDBJ whole genome shotgun (WGS) entry which is preliminary data.</text>
</comment>